<sequence length="401" mass="44272">MIAKTNEKRPQEASSNSRALNALTSAALAIPGMAITAVSNNAHADAPPINTEVGYRYSHYQEEDLPQSDVASGSTQRYDIDVHQFRVLTPVGENYAVDATFDYETMSGASPYGTVSDADGNPLLVMSGASIEDTRMDLNVKTTRFYESGTASVIGGYSTEDDYEAFNVGFEGTVDVNDKMTTLMGGIGYSDDTITPTQAPGFNRVTNESKYTAATFIGVAQVINAQSVFQTSLNYGYSDGYLSDPYKLVDQRPNTRSSIAWNNRYRYYLGDLDAAVHADYRLYMDDWDMVSHTMAFEWHQNVDPNLRVVPSIRYYSQSQVDFYTPIDMPAQPGDKSSDYRLSPFGAVTFGLSAIAHSYNWKVIVSAERYVADGDLALGTVEKEHPGLLQYTLVTLGFDYSF</sequence>
<accession>A0A9E8HIG8</accession>
<dbReference type="RefSeq" id="WP_251810886.1">
    <property type="nucleotide sequence ID" value="NZ_CP101527.1"/>
</dbReference>
<keyword evidence="2" id="KW-1185">Reference proteome</keyword>
<dbReference type="AlphaFoldDB" id="A0A9E8HIG8"/>
<name>A0A9E8HIG8_9ALTE</name>
<dbReference type="InterPro" id="IPR021953">
    <property type="entry name" value="DUF3570"/>
</dbReference>
<proteinExistence type="predicted"/>
<dbReference type="Proteomes" id="UP001164472">
    <property type="component" value="Chromosome"/>
</dbReference>
<gene>
    <name evidence="1" type="ORF">NNL22_01295</name>
</gene>
<organism evidence="1 2">
    <name type="scientific">Alkalimarinus sediminis</name>
    <dbReference type="NCBI Taxonomy" id="1632866"/>
    <lineage>
        <taxon>Bacteria</taxon>
        <taxon>Pseudomonadati</taxon>
        <taxon>Pseudomonadota</taxon>
        <taxon>Gammaproteobacteria</taxon>
        <taxon>Alteromonadales</taxon>
        <taxon>Alteromonadaceae</taxon>
        <taxon>Alkalimarinus</taxon>
    </lineage>
</organism>
<dbReference type="EMBL" id="CP101527">
    <property type="protein sequence ID" value="UZW75270.1"/>
    <property type="molecule type" value="Genomic_DNA"/>
</dbReference>
<evidence type="ECO:0000313" key="1">
    <source>
        <dbReference type="EMBL" id="UZW75270.1"/>
    </source>
</evidence>
<dbReference type="KEGG" id="asem:NNL22_01295"/>
<dbReference type="Pfam" id="PF12094">
    <property type="entry name" value="DUF3570"/>
    <property type="match status" value="1"/>
</dbReference>
<reference evidence="1" key="1">
    <citation type="submission" date="2022-07" db="EMBL/GenBank/DDBJ databases">
        <title>Alkalimarinus sp. nov., isolated from gut of a Alitta virens.</title>
        <authorList>
            <person name="Yang A.I."/>
            <person name="Shin N.-R."/>
        </authorList>
    </citation>
    <scope>NUCLEOTIDE SEQUENCE</scope>
    <source>
        <strain evidence="1">FA028</strain>
    </source>
</reference>
<evidence type="ECO:0000313" key="2">
    <source>
        <dbReference type="Proteomes" id="UP001164472"/>
    </source>
</evidence>
<protein>
    <submittedName>
        <fullName evidence="1">DUF3570 domain-containing protein</fullName>
    </submittedName>
</protein>